<feature type="signal peptide" evidence="1">
    <location>
        <begin position="1"/>
        <end position="20"/>
    </location>
</feature>
<evidence type="ECO:0000259" key="2">
    <source>
        <dbReference type="Pfam" id="PF00561"/>
    </source>
</evidence>
<accession>A0ABW2U5D3</accession>
<evidence type="ECO:0000256" key="1">
    <source>
        <dbReference type="SAM" id="SignalP"/>
    </source>
</evidence>
<evidence type="ECO:0000313" key="4">
    <source>
        <dbReference type="Proteomes" id="UP001596513"/>
    </source>
</evidence>
<dbReference type="SUPFAM" id="SSF53474">
    <property type="entry name" value="alpha/beta-Hydrolases"/>
    <property type="match status" value="1"/>
</dbReference>
<protein>
    <submittedName>
        <fullName evidence="3">Alpha/beta fold hydrolase</fullName>
    </submittedName>
</protein>
<dbReference type="InterPro" id="IPR029058">
    <property type="entry name" value="AB_hydrolase_fold"/>
</dbReference>
<dbReference type="Pfam" id="PF00561">
    <property type="entry name" value="Abhydrolase_1"/>
    <property type="match status" value="1"/>
</dbReference>
<dbReference type="EMBL" id="JBHTEK010000001">
    <property type="protein sequence ID" value="MFC7668655.1"/>
    <property type="molecule type" value="Genomic_DNA"/>
</dbReference>
<evidence type="ECO:0000313" key="3">
    <source>
        <dbReference type="EMBL" id="MFC7668655.1"/>
    </source>
</evidence>
<dbReference type="RefSeq" id="WP_380204145.1">
    <property type="nucleotide sequence ID" value="NZ_JBHTEK010000001.1"/>
</dbReference>
<keyword evidence="1" id="KW-0732">Signal</keyword>
<comment type="caution">
    <text evidence="3">The sequence shown here is derived from an EMBL/GenBank/DDBJ whole genome shotgun (WGS) entry which is preliminary data.</text>
</comment>
<keyword evidence="3" id="KW-0378">Hydrolase</keyword>
<proteinExistence type="predicted"/>
<gene>
    <name evidence="3" type="ORF">ACFQT0_15720</name>
</gene>
<dbReference type="InterPro" id="IPR000073">
    <property type="entry name" value="AB_hydrolase_1"/>
</dbReference>
<sequence length="131" mass="14303">MPRFLLLLLPLLLVAASASAQPAVLNAILDGYEYPFPVKVLPLKLEGQALRMAYMDVPAATKANGRTVVLLHGKNFFGAYWRETIKALTAAGFRVVVPDQIGFGKSDKADIHYSFHQAGPQHPAPARYTGR</sequence>
<organism evidence="3 4">
    <name type="scientific">Hymenobacter humi</name>
    <dbReference type="NCBI Taxonomy" id="1411620"/>
    <lineage>
        <taxon>Bacteria</taxon>
        <taxon>Pseudomonadati</taxon>
        <taxon>Bacteroidota</taxon>
        <taxon>Cytophagia</taxon>
        <taxon>Cytophagales</taxon>
        <taxon>Hymenobacteraceae</taxon>
        <taxon>Hymenobacter</taxon>
    </lineage>
</organism>
<dbReference type="Proteomes" id="UP001596513">
    <property type="component" value="Unassembled WGS sequence"/>
</dbReference>
<reference evidence="4" key="1">
    <citation type="journal article" date="2019" name="Int. J. Syst. Evol. Microbiol.">
        <title>The Global Catalogue of Microorganisms (GCM) 10K type strain sequencing project: providing services to taxonomists for standard genome sequencing and annotation.</title>
        <authorList>
            <consortium name="The Broad Institute Genomics Platform"/>
            <consortium name="The Broad Institute Genome Sequencing Center for Infectious Disease"/>
            <person name="Wu L."/>
            <person name="Ma J."/>
        </authorList>
    </citation>
    <scope>NUCLEOTIDE SEQUENCE [LARGE SCALE GENOMIC DNA]</scope>
    <source>
        <strain evidence="4">JCM 19635</strain>
    </source>
</reference>
<feature type="domain" description="AB hydrolase-1" evidence="2">
    <location>
        <begin position="67"/>
        <end position="110"/>
    </location>
</feature>
<dbReference type="Gene3D" id="3.40.50.1820">
    <property type="entry name" value="alpha/beta hydrolase"/>
    <property type="match status" value="1"/>
</dbReference>
<feature type="chain" id="PRO_5046439823" evidence="1">
    <location>
        <begin position="21"/>
        <end position="131"/>
    </location>
</feature>
<keyword evidence="4" id="KW-1185">Reference proteome</keyword>
<name>A0ABW2U5D3_9BACT</name>
<dbReference type="GO" id="GO:0016787">
    <property type="term" value="F:hydrolase activity"/>
    <property type="evidence" value="ECO:0007669"/>
    <property type="project" value="UniProtKB-KW"/>
</dbReference>